<proteinExistence type="inferred from homology"/>
<reference evidence="5 6" key="1">
    <citation type="submission" date="2017-03" db="EMBL/GenBank/DDBJ databases">
        <authorList>
            <person name="Afonso C.L."/>
            <person name="Miller P.J."/>
            <person name="Scott M.A."/>
            <person name="Spackman E."/>
            <person name="Goraichik I."/>
            <person name="Dimitrov K.M."/>
            <person name="Suarez D.L."/>
            <person name="Swayne D.E."/>
        </authorList>
    </citation>
    <scope>NUCLEOTIDE SEQUENCE [LARGE SCALE GENOMIC DNA]</scope>
    <source>
        <strain evidence="5 6">CECT 8397</strain>
    </source>
</reference>
<dbReference type="RefSeq" id="WP_085865263.1">
    <property type="nucleotide sequence ID" value="NZ_FWFT01000005.1"/>
</dbReference>
<protein>
    <submittedName>
        <fullName evidence="5">Periplasmic oligopeptide-binding protein</fullName>
    </submittedName>
</protein>
<evidence type="ECO:0000256" key="2">
    <source>
        <dbReference type="ARBA" id="ARBA00005695"/>
    </source>
</evidence>
<feature type="domain" description="Solute-binding protein family 5" evidence="4">
    <location>
        <begin position="141"/>
        <end position="541"/>
    </location>
</feature>
<dbReference type="InterPro" id="IPR039424">
    <property type="entry name" value="SBP_5"/>
</dbReference>
<dbReference type="Pfam" id="PF00496">
    <property type="entry name" value="SBP_bac_5"/>
    <property type="match status" value="1"/>
</dbReference>
<evidence type="ECO:0000313" key="6">
    <source>
        <dbReference type="Proteomes" id="UP000193623"/>
    </source>
</evidence>
<evidence type="ECO:0000313" key="5">
    <source>
        <dbReference type="EMBL" id="SLN54803.1"/>
    </source>
</evidence>
<dbReference type="Gene3D" id="3.10.105.10">
    <property type="entry name" value="Dipeptide-binding Protein, Domain 3"/>
    <property type="match status" value="1"/>
</dbReference>
<dbReference type="InterPro" id="IPR000914">
    <property type="entry name" value="SBP_5_dom"/>
</dbReference>
<dbReference type="PIRSF" id="PIRSF002741">
    <property type="entry name" value="MppA"/>
    <property type="match status" value="1"/>
</dbReference>
<evidence type="ECO:0000256" key="1">
    <source>
        <dbReference type="ARBA" id="ARBA00004418"/>
    </source>
</evidence>
<name>A0A1Y5T8R3_9RHOB</name>
<dbReference type="GO" id="GO:1904680">
    <property type="term" value="F:peptide transmembrane transporter activity"/>
    <property type="evidence" value="ECO:0007669"/>
    <property type="project" value="TreeGrafter"/>
</dbReference>
<evidence type="ECO:0000259" key="4">
    <source>
        <dbReference type="Pfam" id="PF00496"/>
    </source>
</evidence>
<dbReference type="GO" id="GO:0015833">
    <property type="term" value="P:peptide transport"/>
    <property type="evidence" value="ECO:0007669"/>
    <property type="project" value="TreeGrafter"/>
</dbReference>
<dbReference type="OrthoDB" id="9803988at2"/>
<keyword evidence="6" id="KW-1185">Reference proteome</keyword>
<dbReference type="PANTHER" id="PTHR30290">
    <property type="entry name" value="PERIPLASMIC BINDING COMPONENT OF ABC TRANSPORTER"/>
    <property type="match status" value="1"/>
</dbReference>
<dbReference type="InterPro" id="IPR030678">
    <property type="entry name" value="Peptide/Ni-bd"/>
</dbReference>
<sequence>MSKPQRRPAQAATRVKTNTAPKWAMLLAGSVLAIGAATLVRADSHENITISHGYSNFGELMYPADMEHLNYVNPDAPKGGEISVQAQGTFDTFNNFTREGAAAAGTTLLFESILASTADDPYGSYCYLCTTMEFPESRDWVIFNLRDDITFADGTPMTAEDVAYTHNLFMTQGLPEYVAVVSQYIQEVEVLDTLRIKFTFSEDAPRRDVLGFAGGTTVFSKAWFEETGARLDESTDVPFMGSGAYVIESFDTNRNVIYARDPDWWGVDHPLNVGQNNFDRIRYEYFTDASTSFEAFKAGEYTFRNENSSLQWATGYDFPGVESGAVVTRELPNGSIGSAQAFIFNLRDEKFQDPRVREAVRLMFNFEWSNDTLFYGLYDRVESFWQNADLQAQGAPSEGEIALLQPLVDEGLLDASILTDEAILPPTSDARRPTDRANLRRASALLDEAGWITGDDGMRRKDGQLLEVEFLSASPSFDRIINPYVENLQRLGVSAFLNRVDFAQYVERLNAPSDFDIVTHTMTQGFEPGSGMRQWFGSETAADSSRNLMGLQDEAIDRLMTSVIAAGTLDDLRTSTNALDRVLRAKGFWVPQWYKSTHTVAYYDMYEYPDPLPPFALGNLSFWWYNAEKAAELEASGAL</sequence>
<dbReference type="SUPFAM" id="SSF53850">
    <property type="entry name" value="Periplasmic binding protein-like II"/>
    <property type="match status" value="1"/>
</dbReference>
<comment type="similarity">
    <text evidence="2">Belongs to the bacterial solute-binding protein 5 family.</text>
</comment>
<comment type="subcellular location">
    <subcellularLocation>
        <location evidence="1">Periplasm</location>
    </subcellularLocation>
</comment>
<dbReference type="PANTHER" id="PTHR30290:SF64">
    <property type="entry name" value="ABC TRANSPORTER PERIPLASMIC BINDING PROTEIN"/>
    <property type="match status" value="1"/>
</dbReference>
<dbReference type="Proteomes" id="UP000193623">
    <property type="component" value="Unassembled WGS sequence"/>
</dbReference>
<dbReference type="GO" id="GO:0043190">
    <property type="term" value="C:ATP-binding cassette (ABC) transporter complex"/>
    <property type="evidence" value="ECO:0007669"/>
    <property type="project" value="InterPro"/>
</dbReference>
<dbReference type="GO" id="GO:0030288">
    <property type="term" value="C:outer membrane-bounded periplasmic space"/>
    <property type="evidence" value="ECO:0007669"/>
    <property type="project" value="TreeGrafter"/>
</dbReference>
<evidence type="ECO:0000256" key="3">
    <source>
        <dbReference type="ARBA" id="ARBA00022729"/>
    </source>
</evidence>
<dbReference type="AlphaFoldDB" id="A0A1Y5T8R3"/>
<accession>A0A1Y5T8R3</accession>
<dbReference type="EMBL" id="FWFT01000005">
    <property type="protein sequence ID" value="SLN54803.1"/>
    <property type="molecule type" value="Genomic_DNA"/>
</dbReference>
<organism evidence="5 6">
    <name type="scientific">Pseudooctadecabacter jejudonensis</name>
    <dbReference type="NCBI Taxonomy" id="1391910"/>
    <lineage>
        <taxon>Bacteria</taxon>
        <taxon>Pseudomonadati</taxon>
        <taxon>Pseudomonadota</taxon>
        <taxon>Alphaproteobacteria</taxon>
        <taxon>Rhodobacterales</taxon>
        <taxon>Paracoccaceae</taxon>
        <taxon>Pseudooctadecabacter</taxon>
    </lineage>
</organism>
<gene>
    <name evidence="5" type="primary">oppA_2</name>
    <name evidence="5" type="ORF">PSJ8397_02872</name>
</gene>
<dbReference type="GO" id="GO:0042884">
    <property type="term" value="P:microcin transport"/>
    <property type="evidence" value="ECO:0007669"/>
    <property type="project" value="TreeGrafter"/>
</dbReference>
<dbReference type="Gene3D" id="3.40.190.10">
    <property type="entry name" value="Periplasmic binding protein-like II"/>
    <property type="match status" value="1"/>
</dbReference>
<dbReference type="CDD" id="cd08497">
    <property type="entry name" value="MbnE-like"/>
    <property type="match status" value="1"/>
</dbReference>
<keyword evidence="3" id="KW-0732">Signal</keyword>